<evidence type="ECO:0000313" key="3">
    <source>
        <dbReference type="Proteomes" id="UP000199420"/>
    </source>
</evidence>
<reference evidence="2 3" key="1">
    <citation type="submission" date="2016-10" db="EMBL/GenBank/DDBJ databases">
        <authorList>
            <person name="de Groot N.N."/>
        </authorList>
    </citation>
    <scope>NUCLEOTIDE SEQUENCE [LARGE SCALE GENOMIC DNA]</scope>
    <source>
        <strain evidence="2 3">DSM 26515</strain>
    </source>
</reference>
<dbReference type="Proteomes" id="UP000199420">
    <property type="component" value="Unassembled WGS sequence"/>
</dbReference>
<gene>
    <name evidence="2" type="ORF">SAMN04487997_0645</name>
</gene>
<protein>
    <submittedName>
        <fullName evidence="2">Uncharacterized protein</fullName>
    </submittedName>
</protein>
<accession>A0A1H6QIV2</accession>
<keyword evidence="3" id="KW-1185">Reference proteome</keyword>
<evidence type="ECO:0000256" key="1">
    <source>
        <dbReference type="SAM" id="MobiDB-lite"/>
    </source>
</evidence>
<dbReference type="AlphaFoldDB" id="A0A1H6QIV2"/>
<sequence length="133" mass="12513">METLVAGAIAITMACGGTYAQSTGGGNAGNSGSAPGQAGQRQNGAQGTMGGATAGMNGANGANGMNGTTEGCANRVSTAAGNVAEANRPPGSPVQGAASRGSTDWGDQANCANRQGGYGKHSGAGQNPRNGGG</sequence>
<feature type="region of interest" description="Disordered" evidence="1">
    <location>
        <begin position="24"/>
        <end position="133"/>
    </location>
</feature>
<dbReference type="STRING" id="529704.SAMN02927913_0561"/>
<proteinExistence type="predicted"/>
<organism evidence="2 3">
    <name type="scientific">Frateuria terrea</name>
    <dbReference type="NCBI Taxonomy" id="529704"/>
    <lineage>
        <taxon>Bacteria</taxon>
        <taxon>Pseudomonadati</taxon>
        <taxon>Pseudomonadota</taxon>
        <taxon>Gammaproteobacteria</taxon>
        <taxon>Lysobacterales</taxon>
        <taxon>Rhodanobacteraceae</taxon>
        <taxon>Frateuria</taxon>
    </lineage>
</organism>
<feature type="compositionally biased region" description="Low complexity" evidence="1">
    <location>
        <begin position="54"/>
        <end position="69"/>
    </location>
</feature>
<dbReference type="EMBL" id="FNYC01000001">
    <property type="protein sequence ID" value="SEI43573.1"/>
    <property type="molecule type" value="Genomic_DNA"/>
</dbReference>
<feature type="compositionally biased region" description="Polar residues" evidence="1">
    <location>
        <begin position="124"/>
        <end position="133"/>
    </location>
</feature>
<name>A0A1H6QIV2_9GAMM</name>
<feature type="compositionally biased region" description="Low complexity" evidence="1">
    <location>
        <begin position="30"/>
        <end position="46"/>
    </location>
</feature>
<evidence type="ECO:0000313" key="2">
    <source>
        <dbReference type="EMBL" id="SEI43573.1"/>
    </source>
</evidence>
<dbReference type="RefSeq" id="WP_091333333.1">
    <property type="nucleotide sequence ID" value="NZ_FNYC01000001.1"/>
</dbReference>